<feature type="non-terminal residue" evidence="3">
    <location>
        <position position="1"/>
    </location>
</feature>
<feature type="compositionally biased region" description="Polar residues" evidence="2">
    <location>
        <begin position="249"/>
        <end position="263"/>
    </location>
</feature>
<feature type="region of interest" description="Disordered" evidence="2">
    <location>
        <begin position="91"/>
        <end position="124"/>
    </location>
</feature>
<reference evidence="3 4" key="1">
    <citation type="journal article" date="2019" name="Genome Biol. Evol.">
        <title>The Rhododendron genome and chromosomal organization provide insight into shared whole-genome duplications across the heath family (Ericaceae).</title>
        <authorList>
            <person name="Soza V.L."/>
            <person name="Lindsley D."/>
            <person name="Waalkes A."/>
            <person name="Ramage E."/>
            <person name="Patwardhan R.P."/>
            <person name="Burton J.N."/>
            <person name="Adey A."/>
            <person name="Kumar A."/>
            <person name="Qiu R."/>
            <person name="Shendure J."/>
            <person name="Hall B."/>
        </authorList>
    </citation>
    <scope>NUCLEOTIDE SEQUENCE [LARGE SCALE GENOMIC DNA]</scope>
    <source>
        <strain evidence="3">RSF 1966-606</strain>
    </source>
</reference>
<accession>A0A6A4LN52</accession>
<evidence type="ECO:0000313" key="3">
    <source>
        <dbReference type="EMBL" id="KAE9456819.1"/>
    </source>
</evidence>
<dbReference type="PANTHER" id="PTHR38394">
    <property type="entry name" value="NEUROFILAMENT LIGHT PROTEIN"/>
    <property type="match status" value="1"/>
</dbReference>
<feature type="coiled-coil region" evidence="1">
    <location>
        <begin position="307"/>
        <end position="367"/>
    </location>
</feature>
<dbReference type="OrthoDB" id="1301563at2759"/>
<evidence type="ECO:0000256" key="1">
    <source>
        <dbReference type="SAM" id="Coils"/>
    </source>
</evidence>
<dbReference type="Proteomes" id="UP000428333">
    <property type="component" value="Linkage Group LG06"/>
</dbReference>
<evidence type="ECO:0000256" key="2">
    <source>
        <dbReference type="SAM" id="MobiDB-lite"/>
    </source>
</evidence>
<feature type="compositionally biased region" description="Acidic residues" evidence="2">
    <location>
        <begin position="30"/>
        <end position="44"/>
    </location>
</feature>
<gene>
    <name evidence="3" type="ORF">C3L33_11315</name>
</gene>
<evidence type="ECO:0008006" key="5">
    <source>
        <dbReference type="Google" id="ProtNLM"/>
    </source>
</evidence>
<keyword evidence="1" id="KW-0175">Coiled coil</keyword>
<feature type="compositionally biased region" description="Acidic residues" evidence="2">
    <location>
        <begin position="1"/>
        <end position="13"/>
    </location>
</feature>
<comment type="caution">
    <text evidence="3">The sequence shown here is derived from an EMBL/GenBank/DDBJ whole genome shotgun (WGS) entry which is preliminary data.</text>
</comment>
<evidence type="ECO:0000313" key="4">
    <source>
        <dbReference type="Proteomes" id="UP000428333"/>
    </source>
</evidence>
<proteinExistence type="predicted"/>
<dbReference type="AlphaFoldDB" id="A0A6A4LN52"/>
<feature type="region of interest" description="Disordered" evidence="2">
    <location>
        <begin position="155"/>
        <end position="263"/>
    </location>
</feature>
<dbReference type="EMBL" id="QEFC01001560">
    <property type="protein sequence ID" value="KAE9456819.1"/>
    <property type="molecule type" value="Genomic_DNA"/>
</dbReference>
<feature type="coiled-coil region" evidence="1">
    <location>
        <begin position="458"/>
        <end position="492"/>
    </location>
</feature>
<name>A0A6A4LN52_9ERIC</name>
<feature type="compositionally biased region" description="Low complexity" evidence="2">
    <location>
        <begin position="105"/>
        <end position="114"/>
    </location>
</feature>
<sequence>MAPEEGERDEMDSLFEGMVLIDPSLRVDGDDGGGDDDDDDDDGDDKLQEQQQPVSVSLSPRTCRNTSSSPASHPLDENLFTDLILVNPDSQDPLILQLPPHSETCDTSTSTTTRSNREEVPPSLLSRQISTRKKKRAGLRIGYGRDALFPDLQHIDGRSSEFDPPQPPPPLPSSSFTDESESGRSAPQQRRQEHQQEELELEEASLSLTATTKMESDYSENTGASEEADPSRYNAANGASRDEDDSAVSDAQPTATGLSNDQVKTSAPNAIELRYEQIRAQISQKLRHVRELVASVSAARKDSRRRRRIAAETLDIASTRYRELEKELEEACEAEDFETAERVSESLASAEKDKERLAIDLRHAEEDCDAVDSRMHEVLELQIDAEEECSSLLKTFAMDTANDADLVQKNAQIASEKELDRWFSLTEDLELKKMELDIEAHLVSAARLVLGDSIEHSVEDDKRERALLCKRKEMLKEELEKLLALVKKKEMEIAETDYKIEMVEKRISDVICSFQEVQSRVDTKYDNLQSGLSQMEQDNEALARKKKEIDYFLSQEKERGIRLHELAQISADEANMYQEAVEHRKNLVLLILNSREDKLRLAKTEDKLSEDVQMLRQEISAARASLQVDLCSCHYIIRVHWCWMDIKVNRGDSSLLILWDRLSYCSNKWTIPNNLGSRVAAAARNFKEAARIATECKTLSVEKESLQTKMAGAVLELRKLEEEICHTVNRLQEIDGQISTKEKEVAMARFQRLILIAGAAKAERSAALELGDPKEADILLTEAEAAESEARKLQPIYEFKEEEFADLPKQYISIELVSSLGGKQLAELVASAYIPT</sequence>
<keyword evidence="4" id="KW-1185">Reference proteome</keyword>
<feature type="compositionally biased region" description="Polar residues" evidence="2">
    <location>
        <begin position="206"/>
        <end position="224"/>
    </location>
</feature>
<dbReference type="PANTHER" id="PTHR38394:SF1">
    <property type="entry name" value="NEUROFILAMENT LIGHT PROTEIN"/>
    <property type="match status" value="1"/>
</dbReference>
<organism evidence="3 4">
    <name type="scientific">Rhododendron williamsianum</name>
    <dbReference type="NCBI Taxonomy" id="262921"/>
    <lineage>
        <taxon>Eukaryota</taxon>
        <taxon>Viridiplantae</taxon>
        <taxon>Streptophyta</taxon>
        <taxon>Embryophyta</taxon>
        <taxon>Tracheophyta</taxon>
        <taxon>Spermatophyta</taxon>
        <taxon>Magnoliopsida</taxon>
        <taxon>eudicotyledons</taxon>
        <taxon>Gunneridae</taxon>
        <taxon>Pentapetalae</taxon>
        <taxon>asterids</taxon>
        <taxon>Ericales</taxon>
        <taxon>Ericaceae</taxon>
        <taxon>Ericoideae</taxon>
        <taxon>Rhodoreae</taxon>
        <taxon>Rhododendron</taxon>
    </lineage>
</organism>
<protein>
    <recommendedName>
        <fullName evidence="5">UVR domain-containing protein</fullName>
    </recommendedName>
</protein>
<feature type="region of interest" description="Disordered" evidence="2">
    <location>
        <begin position="1"/>
        <end position="76"/>
    </location>
</feature>
<feature type="compositionally biased region" description="Polar residues" evidence="2">
    <location>
        <begin position="49"/>
        <end position="71"/>
    </location>
</feature>